<dbReference type="EMBL" id="MT143973">
    <property type="protein sequence ID" value="QJA44114.1"/>
    <property type="molecule type" value="Genomic_DNA"/>
</dbReference>
<evidence type="ECO:0000313" key="3">
    <source>
        <dbReference type="EMBL" id="QJH93554.1"/>
    </source>
</evidence>
<accession>A0A6H1Z984</accession>
<name>A0A6H1Z984_9ZZZZ</name>
<dbReference type="EMBL" id="MT141577">
    <property type="protein sequence ID" value="QJA67914.1"/>
    <property type="molecule type" value="Genomic_DNA"/>
</dbReference>
<proteinExistence type="predicted"/>
<dbReference type="EMBL" id="MT145187">
    <property type="protein sequence ID" value="QJI04564.1"/>
    <property type="molecule type" value="Genomic_DNA"/>
</dbReference>
<gene>
    <name evidence="4" type="ORF">MM415A00093_0057</name>
    <name evidence="2" type="ORF">MM415B00143_0065</name>
    <name evidence="1" type="ORF">TM448A00087_0047</name>
    <name evidence="3" type="ORF">TM448B00099_0030</name>
</gene>
<evidence type="ECO:0000313" key="1">
    <source>
        <dbReference type="EMBL" id="QJA44114.1"/>
    </source>
</evidence>
<reference evidence="1" key="1">
    <citation type="submission" date="2020-03" db="EMBL/GenBank/DDBJ databases">
        <title>The deep terrestrial virosphere.</title>
        <authorList>
            <person name="Holmfeldt K."/>
            <person name="Nilsson E."/>
            <person name="Simone D."/>
            <person name="Lopez-Fernandez M."/>
            <person name="Wu X."/>
            <person name="de Brujin I."/>
            <person name="Lundin D."/>
            <person name="Andersson A."/>
            <person name="Bertilsson S."/>
            <person name="Dopson M."/>
        </authorList>
    </citation>
    <scope>NUCLEOTIDE SEQUENCE</scope>
    <source>
        <strain evidence="4">MM415A00093</strain>
        <strain evidence="2">MM415B00143</strain>
        <strain evidence="1">TM448A00087</strain>
        <strain evidence="3">TM448B00099</strain>
    </source>
</reference>
<evidence type="ECO:0000313" key="4">
    <source>
        <dbReference type="EMBL" id="QJI04564.1"/>
    </source>
</evidence>
<evidence type="ECO:0000313" key="2">
    <source>
        <dbReference type="EMBL" id="QJA67914.1"/>
    </source>
</evidence>
<dbReference type="AlphaFoldDB" id="A0A6H1Z984"/>
<protein>
    <submittedName>
        <fullName evidence="1">Uncharacterized protein</fullName>
    </submittedName>
</protein>
<sequence length="134" mass="15917">MDTSETNVKMCEKAGEIQDVWVYMLGDFFADRDRDWGISHKTVEILREKNLTWLPRQDQLQKMLGWNVKKLVSELDDFLFVDDDYGKLANATLEKRNAQRKYASQFTSMEQLWLALVMKEKYGKVWNGEDWVKK</sequence>
<organism evidence="1">
    <name type="scientific">viral metagenome</name>
    <dbReference type="NCBI Taxonomy" id="1070528"/>
    <lineage>
        <taxon>unclassified sequences</taxon>
        <taxon>metagenomes</taxon>
        <taxon>organismal metagenomes</taxon>
    </lineage>
</organism>
<dbReference type="EMBL" id="MT144589">
    <property type="protein sequence ID" value="QJH93554.1"/>
    <property type="molecule type" value="Genomic_DNA"/>
</dbReference>